<dbReference type="OMA" id="QWRHLFR"/>
<dbReference type="eggNOG" id="ENOG502S9TZ">
    <property type="taxonomic scope" value="Eukaryota"/>
</dbReference>
<sequence>MSRPLRLPHPQTTLHLYRHLLRESSYLPWLVRKQVDIQIKERFRKHQKDDVNHELTKKRIKDAHKELRRMRAANAGDMPRMRRIMLLAFGRTGRRRRQLVKELLAPEIATTNEELEKHMAETATIMKENRKVDWLDKWDTEKLGKYARMQASVSLHDIPKPELSAKQINPALFIPKENSWGKPLTPQLYRTKLKKMWKLAADKIMPPLPKEEFEMLGALAQGKIRDPKLLLPPPRRPVAQPLDGEIFPPRTWNWQDYAVKPVAIVEKAANRRNKLLTGAVDEHSPVFDPQPLSCHKYTMRSWRRLYQSIWQLCSTIEKGDDKSFKVVWGSPDFMPPRPSMGELEFFRDFPVPEKQSKKQRRAQPQPMPQ</sequence>
<feature type="domain" description="LYR motif-containing protein Cup1-like N-terminal" evidence="2">
    <location>
        <begin position="16"/>
        <end position="99"/>
    </location>
</feature>
<reference evidence="3 4" key="1">
    <citation type="journal article" date="2011" name="Cell">
        <title>Insight into structure and assembly of the nuclear pore complex by utilizing the genome of a eukaryotic thermophile.</title>
        <authorList>
            <person name="Amlacher S."/>
            <person name="Sarges P."/>
            <person name="Flemming D."/>
            <person name="van Noort V."/>
            <person name="Kunze R."/>
            <person name="Devos D.P."/>
            <person name="Arumugam M."/>
            <person name="Bork P."/>
            <person name="Hurt E."/>
        </authorList>
    </citation>
    <scope>NUCLEOTIDE SEQUENCE [LARGE SCALE GENOMIC DNA]</scope>
    <source>
        <strain evidence="4">DSM 1495 / CBS 144.50 / IMI 039719</strain>
    </source>
</reference>
<keyword evidence="4" id="KW-1185">Reference proteome</keyword>
<dbReference type="EMBL" id="GL988047">
    <property type="protein sequence ID" value="EGS17168.1"/>
    <property type="molecule type" value="Genomic_DNA"/>
</dbReference>
<evidence type="ECO:0000313" key="4">
    <source>
        <dbReference type="Proteomes" id="UP000008066"/>
    </source>
</evidence>
<dbReference type="AlphaFoldDB" id="G0SG29"/>
<feature type="region of interest" description="Disordered" evidence="1">
    <location>
        <begin position="350"/>
        <end position="369"/>
    </location>
</feature>
<gene>
    <name evidence="3" type="ORF">CTHT_0064830</name>
</gene>
<evidence type="ECO:0000259" key="2">
    <source>
        <dbReference type="Pfam" id="PF20263"/>
    </source>
</evidence>
<dbReference type="KEGG" id="cthr:CTHT_0064830"/>
<accession>G0SG29</accession>
<dbReference type="OrthoDB" id="5521299at2759"/>
<evidence type="ECO:0000313" key="3">
    <source>
        <dbReference type="EMBL" id="EGS17168.1"/>
    </source>
</evidence>
<dbReference type="InterPro" id="IPR046896">
    <property type="entry name" value="Cup1-like_N"/>
</dbReference>
<evidence type="ECO:0000256" key="1">
    <source>
        <dbReference type="SAM" id="MobiDB-lite"/>
    </source>
</evidence>
<dbReference type="HOGENOM" id="CLU_037437_0_0_1"/>
<dbReference type="GeneID" id="18260521"/>
<protein>
    <recommendedName>
        <fullName evidence="2">LYR motif-containing protein Cup1-like N-terminal domain-containing protein</fullName>
    </recommendedName>
</protein>
<name>G0SG29_CHATD</name>
<proteinExistence type="predicted"/>
<dbReference type="Pfam" id="PF20263">
    <property type="entry name" value="LYRM2-like"/>
    <property type="match status" value="1"/>
</dbReference>
<dbReference type="Proteomes" id="UP000008066">
    <property type="component" value="Unassembled WGS sequence"/>
</dbReference>
<dbReference type="RefSeq" id="XP_006696786.1">
    <property type="nucleotide sequence ID" value="XM_006696723.1"/>
</dbReference>
<organism evidence="4">
    <name type="scientific">Chaetomium thermophilum (strain DSM 1495 / CBS 144.50 / IMI 039719)</name>
    <name type="common">Thermochaetoides thermophila</name>
    <dbReference type="NCBI Taxonomy" id="759272"/>
    <lineage>
        <taxon>Eukaryota</taxon>
        <taxon>Fungi</taxon>
        <taxon>Dikarya</taxon>
        <taxon>Ascomycota</taxon>
        <taxon>Pezizomycotina</taxon>
        <taxon>Sordariomycetes</taxon>
        <taxon>Sordariomycetidae</taxon>
        <taxon>Sordariales</taxon>
        <taxon>Chaetomiaceae</taxon>
        <taxon>Thermochaetoides</taxon>
    </lineage>
</organism>
<dbReference type="CDD" id="cd20273">
    <property type="entry name" value="Complex1_LYR_unchar"/>
    <property type="match status" value="1"/>
</dbReference>